<proteinExistence type="inferred from homology"/>
<dbReference type="FunFam" id="3.40.50.1100:FF:000005">
    <property type="entry name" value="Threonine dehydratase catabolic"/>
    <property type="match status" value="1"/>
</dbReference>
<dbReference type="Proteomes" id="UP000198619">
    <property type="component" value="Unassembled WGS sequence"/>
</dbReference>
<evidence type="ECO:0000256" key="14">
    <source>
        <dbReference type="ARBA" id="ARBA00031427"/>
    </source>
</evidence>
<keyword evidence="10" id="KW-0100">Branched-chain amino acid biosynthesis</keyword>
<keyword evidence="9" id="KW-0021">Allosteric enzyme</keyword>
<evidence type="ECO:0000256" key="1">
    <source>
        <dbReference type="ARBA" id="ARBA00001274"/>
    </source>
</evidence>
<dbReference type="GO" id="GO:0006565">
    <property type="term" value="P:L-serine catabolic process"/>
    <property type="evidence" value="ECO:0007669"/>
    <property type="project" value="TreeGrafter"/>
</dbReference>
<evidence type="ECO:0000256" key="7">
    <source>
        <dbReference type="ARBA" id="ARBA00012096"/>
    </source>
</evidence>
<dbReference type="Pfam" id="PF00291">
    <property type="entry name" value="PALP"/>
    <property type="match status" value="1"/>
</dbReference>
<dbReference type="GO" id="GO:0070689">
    <property type="term" value="P:L-threonine catabolic process to propionate"/>
    <property type="evidence" value="ECO:0007669"/>
    <property type="project" value="UniProtKB-UniPathway"/>
</dbReference>
<organism evidence="16 17">
    <name type="scientific">Clostridium frigidicarnis</name>
    <dbReference type="NCBI Taxonomy" id="84698"/>
    <lineage>
        <taxon>Bacteria</taxon>
        <taxon>Bacillati</taxon>
        <taxon>Bacillota</taxon>
        <taxon>Clostridia</taxon>
        <taxon>Eubacteriales</taxon>
        <taxon>Clostridiaceae</taxon>
        <taxon>Clostridium</taxon>
    </lineage>
</organism>
<evidence type="ECO:0000256" key="3">
    <source>
        <dbReference type="ARBA" id="ARBA00004810"/>
    </source>
</evidence>
<dbReference type="STRING" id="84698.SAMN04488528_10686"/>
<evidence type="ECO:0000256" key="13">
    <source>
        <dbReference type="ARBA" id="ARBA00025527"/>
    </source>
</evidence>
<comment type="cofactor">
    <cofactor evidence="2">
        <name>pyridoxal 5'-phosphate</name>
        <dbReference type="ChEBI" id="CHEBI:597326"/>
    </cofactor>
</comment>
<dbReference type="PANTHER" id="PTHR48078">
    <property type="entry name" value="THREONINE DEHYDRATASE, MITOCHONDRIAL-RELATED"/>
    <property type="match status" value="1"/>
</dbReference>
<evidence type="ECO:0000313" key="17">
    <source>
        <dbReference type="Proteomes" id="UP000198619"/>
    </source>
</evidence>
<dbReference type="Gene3D" id="3.30.70.260">
    <property type="match status" value="1"/>
</dbReference>
<name>A0A1I1B5Q5_9CLOT</name>
<dbReference type="PROSITE" id="PS51671">
    <property type="entry name" value="ACT"/>
    <property type="match status" value="1"/>
</dbReference>
<dbReference type="AlphaFoldDB" id="A0A1I1B5Q5"/>
<evidence type="ECO:0000256" key="11">
    <source>
        <dbReference type="ARBA" id="ARBA00022898"/>
    </source>
</evidence>
<comment type="function">
    <text evidence="13">Catalyzes the anaerobic formation of alpha-ketobutyrate and ammonia from threonine in a two-step reaction. The first step involved a dehydration of threonine and a production of enamine intermediates (aminocrotonate), which tautomerizes to its imine form (iminobutyrate). Both intermediates are unstable and short-lived. The second step is the nonenzymatic hydrolysis of the enamine/imine intermediates to form 2-ketobutyrate and free ammonia. In the low water environment of the cell, the second step is accelerated by RidA.</text>
</comment>
<evidence type="ECO:0000256" key="2">
    <source>
        <dbReference type="ARBA" id="ARBA00001933"/>
    </source>
</evidence>
<dbReference type="GO" id="GO:0004794">
    <property type="term" value="F:threonine deaminase activity"/>
    <property type="evidence" value="ECO:0007669"/>
    <property type="project" value="UniProtKB-EC"/>
</dbReference>
<feature type="domain" description="ACT" evidence="15">
    <location>
        <begin position="332"/>
        <end position="407"/>
    </location>
</feature>
<dbReference type="PROSITE" id="PS00165">
    <property type="entry name" value="DEHYDRATASE_SER_THR"/>
    <property type="match status" value="1"/>
</dbReference>
<comment type="similarity">
    <text evidence="5">Belongs to the serine/threonine dehydratase family.</text>
</comment>
<dbReference type="InterPro" id="IPR001926">
    <property type="entry name" value="TrpB-like_PALP"/>
</dbReference>
<protein>
    <recommendedName>
        <fullName evidence="8">L-threonine dehydratase catabolic TdcB</fullName>
        <ecNumber evidence="7">4.3.1.19</ecNumber>
    </recommendedName>
    <alternativeName>
        <fullName evidence="14">Threonine deaminase</fullName>
    </alternativeName>
</protein>
<dbReference type="InterPro" id="IPR044561">
    <property type="entry name" value="ACT_ThrD-II-like"/>
</dbReference>
<dbReference type="GO" id="GO:0009097">
    <property type="term" value="P:isoleucine biosynthetic process"/>
    <property type="evidence" value="ECO:0007669"/>
    <property type="project" value="UniProtKB-UniPathway"/>
</dbReference>
<dbReference type="InterPro" id="IPR050147">
    <property type="entry name" value="Ser/Thr_Dehydratase"/>
</dbReference>
<evidence type="ECO:0000256" key="10">
    <source>
        <dbReference type="ARBA" id="ARBA00022624"/>
    </source>
</evidence>
<comment type="pathway">
    <text evidence="3">Amino-acid biosynthesis; L-isoleucine biosynthesis; 2-oxobutanoate from L-threonine: step 1/1.</text>
</comment>
<dbReference type="UniPathway" id="UPA00052">
    <property type="reaction ID" value="UER00507"/>
</dbReference>
<evidence type="ECO:0000256" key="9">
    <source>
        <dbReference type="ARBA" id="ARBA00022533"/>
    </source>
</evidence>
<comment type="subunit">
    <text evidence="6">In the native structure, TdcB is in a dimeric form, whereas in the TdcB-AMP complex, it exists in a tetrameric form (dimer of dimers).</text>
</comment>
<dbReference type="CDD" id="cd01562">
    <property type="entry name" value="Thr-dehyd"/>
    <property type="match status" value="1"/>
</dbReference>
<keyword evidence="17" id="KW-1185">Reference proteome</keyword>
<keyword evidence="10" id="KW-0412">Isoleucine biosynthesis</keyword>
<dbReference type="InterPro" id="IPR045865">
    <property type="entry name" value="ACT-like_dom_sf"/>
</dbReference>
<keyword evidence="10" id="KW-0028">Amino-acid biosynthesis</keyword>
<evidence type="ECO:0000256" key="8">
    <source>
        <dbReference type="ARBA" id="ARBA00022248"/>
    </source>
</evidence>
<dbReference type="GO" id="GO:0030170">
    <property type="term" value="F:pyridoxal phosphate binding"/>
    <property type="evidence" value="ECO:0007669"/>
    <property type="project" value="InterPro"/>
</dbReference>
<dbReference type="Gene3D" id="3.40.50.1100">
    <property type="match status" value="2"/>
</dbReference>
<reference evidence="16 17" key="1">
    <citation type="submission" date="2016-10" db="EMBL/GenBank/DDBJ databases">
        <authorList>
            <person name="de Groot N.N."/>
        </authorList>
    </citation>
    <scope>NUCLEOTIDE SEQUENCE [LARGE SCALE GENOMIC DNA]</scope>
    <source>
        <strain evidence="16 17">DSM 12271</strain>
    </source>
</reference>
<dbReference type="UniPathway" id="UPA00047">
    <property type="reaction ID" value="UER00054"/>
</dbReference>
<comment type="pathway">
    <text evidence="4">Amino-acid degradation; L-threonine degradation via propanoate pathway; propanoate from L-threonine: step 1/4.</text>
</comment>
<dbReference type="EMBL" id="FOKI01000068">
    <property type="protein sequence ID" value="SFB45675.1"/>
    <property type="molecule type" value="Genomic_DNA"/>
</dbReference>
<dbReference type="OrthoDB" id="9811476at2"/>
<comment type="catalytic activity">
    <reaction evidence="1">
        <text>L-threonine = 2-oxobutanoate + NH4(+)</text>
        <dbReference type="Rhea" id="RHEA:22108"/>
        <dbReference type="ChEBI" id="CHEBI:16763"/>
        <dbReference type="ChEBI" id="CHEBI:28938"/>
        <dbReference type="ChEBI" id="CHEBI:57926"/>
        <dbReference type="EC" id="4.3.1.19"/>
    </reaction>
</comment>
<evidence type="ECO:0000256" key="6">
    <source>
        <dbReference type="ARBA" id="ARBA00011447"/>
    </source>
</evidence>
<dbReference type="InterPro" id="IPR036052">
    <property type="entry name" value="TrpB-like_PALP_sf"/>
</dbReference>
<gene>
    <name evidence="16" type="ORF">SAMN04488528_10686</name>
</gene>
<evidence type="ECO:0000256" key="4">
    <source>
        <dbReference type="ARBA" id="ARBA00004958"/>
    </source>
</evidence>
<evidence type="ECO:0000259" key="15">
    <source>
        <dbReference type="PROSITE" id="PS51671"/>
    </source>
</evidence>
<evidence type="ECO:0000313" key="16">
    <source>
        <dbReference type="EMBL" id="SFB45675.1"/>
    </source>
</evidence>
<accession>A0A1I1B5Q5</accession>
<dbReference type="NCBIfam" id="TIGR01127">
    <property type="entry name" value="ilvA_1Cterm"/>
    <property type="match status" value="1"/>
</dbReference>
<dbReference type="InterPro" id="IPR000634">
    <property type="entry name" value="Ser/Thr_deHydtase_PyrdxlP-BS"/>
</dbReference>
<evidence type="ECO:0000256" key="5">
    <source>
        <dbReference type="ARBA" id="ARBA00010869"/>
    </source>
</evidence>
<dbReference type="InterPro" id="IPR002912">
    <property type="entry name" value="ACT_dom"/>
</dbReference>
<dbReference type="GO" id="GO:0003941">
    <property type="term" value="F:L-serine ammonia-lyase activity"/>
    <property type="evidence" value="ECO:0007669"/>
    <property type="project" value="TreeGrafter"/>
</dbReference>
<dbReference type="SUPFAM" id="SSF55021">
    <property type="entry name" value="ACT-like"/>
    <property type="match status" value="1"/>
</dbReference>
<keyword evidence="12" id="KW-0456">Lyase</keyword>
<dbReference type="EC" id="4.3.1.19" evidence="7"/>
<keyword evidence="11" id="KW-0663">Pyridoxal phosphate</keyword>
<evidence type="ECO:0000256" key="12">
    <source>
        <dbReference type="ARBA" id="ARBA00023239"/>
    </source>
</evidence>
<dbReference type="RefSeq" id="WP_090043241.1">
    <property type="nucleotide sequence ID" value="NZ_FOKI01000068.1"/>
</dbReference>
<dbReference type="PANTHER" id="PTHR48078:SF6">
    <property type="entry name" value="L-THREONINE DEHYDRATASE CATABOLIC TDCB"/>
    <property type="match status" value="1"/>
</dbReference>
<dbReference type="InterPro" id="IPR005789">
    <property type="entry name" value="Thr_deHydtase_catblc"/>
</dbReference>
<dbReference type="FunFam" id="3.40.50.1100:FF:000007">
    <property type="entry name" value="L-threonine dehydratase catabolic TdcB"/>
    <property type="match status" value="1"/>
</dbReference>
<dbReference type="CDD" id="cd04886">
    <property type="entry name" value="ACT_ThrD-II-like"/>
    <property type="match status" value="1"/>
</dbReference>
<dbReference type="SUPFAM" id="SSF53686">
    <property type="entry name" value="Tryptophan synthase beta subunit-like PLP-dependent enzymes"/>
    <property type="match status" value="1"/>
</dbReference>
<sequence length="407" mass="44219">MRNTKKEFLTIIDVMTARERVKDICLHTSLIHSQYLSDVCGNEVYIKPENLQITGAFKLRGALNKITSLTDEQKSKGLVASSAGNHAQGVAYSAKKLGIQATIVMPKTTPLIKVESTKQYGANVVLTGTCYDDAYAEAKRLEEKHGYTFIHPFNDIEVMAGQGTIALEVIEDLKDVDAILVPIGGGGLISGIAVAAKSLKPDIKVIGVESEGAKAMRLSIDNNKLTNLDSVDTIADGGAVKNPGDLAFEIVKEYVDDIITISDEEVADSIFTLVEKHKIVAEATGALTIAALKKLDFKGKKVVPIISGGNIDILMLTSLLNFGLSSRKRVVKLQLQLKDAPGQISKISSILSEQGANIVEIIHDHHTFMSKFKQLIVNITIETNGQEHINNIVKYLNDYGYDSKVNE</sequence>